<dbReference type="Proteomes" id="UP001501490">
    <property type="component" value="Unassembled WGS sequence"/>
</dbReference>
<protein>
    <submittedName>
        <fullName evidence="1">Uncharacterized protein</fullName>
    </submittedName>
</protein>
<sequence>MEALDLVDHFPGTSDRICRVVYSTPDWEPPGRGRVKTGNGFVNFGSFPREDTHLVLLKGVTSPRLVQLLVVPPEWGDRTASHAMRIAATPANLKSGPTILSESVDLLLAGVLSHWDGDGGANDQT</sequence>
<accession>A0ABP7AZ54</accession>
<comment type="caution">
    <text evidence="1">The sequence shown here is derived from an EMBL/GenBank/DDBJ whole genome shotgun (WGS) entry which is preliminary data.</text>
</comment>
<evidence type="ECO:0000313" key="2">
    <source>
        <dbReference type="Proteomes" id="UP001501490"/>
    </source>
</evidence>
<name>A0ABP7AZ54_9ACTN</name>
<dbReference type="InterPro" id="IPR046036">
    <property type="entry name" value="DUF5994"/>
</dbReference>
<reference evidence="2" key="1">
    <citation type="journal article" date="2019" name="Int. J. Syst. Evol. Microbiol.">
        <title>The Global Catalogue of Microorganisms (GCM) 10K type strain sequencing project: providing services to taxonomists for standard genome sequencing and annotation.</title>
        <authorList>
            <consortium name="The Broad Institute Genomics Platform"/>
            <consortium name="The Broad Institute Genome Sequencing Center for Infectious Disease"/>
            <person name="Wu L."/>
            <person name="Ma J."/>
        </authorList>
    </citation>
    <scope>NUCLEOTIDE SEQUENCE [LARGE SCALE GENOMIC DNA]</scope>
    <source>
        <strain evidence="2">JCM 16929</strain>
    </source>
</reference>
<dbReference type="EMBL" id="BAABAB010000058">
    <property type="protein sequence ID" value="GAA3644149.1"/>
    <property type="molecule type" value="Genomic_DNA"/>
</dbReference>
<organism evidence="1 2">
    <name type="scientific">Microlunatus ginsengisoli</name>
    <dbReference type="NCBI Taxonomy" id="363863"/>
    <lineage>
        <taxon>Bacteria</taxon>
        <taxon>Bacillati</taxon>
        <taxon>Actinomycetota</taxon>
        <taxon>Actinomycetes</taxon>
        <taxon>Propionibacteriales</taxon>
        <taxon>Propionibacteriaceae</taxon>
        <taxon>Microlunatus</taxon>
    </lineage>
</organism>
<proteinExistence type="predicted"/>
<keyword evidence="2" id="KW-1185">Reference proteome</keyword>
<evidence type="ECO:0000313" key="1">
    <source>
        <dbReference type="EMBL" id="GAA3644149.1"/>
    </source>
</evidence>
<gene>
    <name evidence="1" type="ORF">GCM10022236_53500</name>
</gene>
<dbReference type="Pfam" id="PF19457">
    <property type="entry name" value="DUF5994"/>
    <property type="match status" value="1"/>
</dbReference>